<dbReference type="AlphaFoldDB" id="A0A099U2E9"/>
<keyword evidence="1" id="KW-0328">Glycosyltransferase</keyword>
<dbReference type="Proteomes" id="UP000029922">
    <property type="component" value="Unassembled WGS sequence"/>
</dbReference>
<proteinExistence type="predicted"/>
<evidence type="ECO:0000313" key="4">
    <source>
        <dbReference type="Proteomes" id="UP000255139"/>
    </source>
</evidence>
<dbReference type="STRING" id="216.LS73_02270"/>
<dbReference type="OrthoDB" id="5342812at2"/>
<accession>A0A099U2E9</accession>
<evidence type="ECO:0000313" key="1">
    <source>
        <dbReference type="EMBL" id="STQ86332.1"/>
    </source>
</evidence>
<reference evidence="1 4" key="2">
    <citation type="submission" date="2018-06" db="EMBL/GenBank/DDBJ databases">
        <authorList>
            <consortium name="Pathogen Informatics"/>
            <person name="Doyle S."/>
        </authorList>
    </citation>
    <scope>NUCLEOTIDE SEQUENCE [LARGE SCALE GENOMIC DNA]</scope>
    <source>
        <strain evidence="1 4">NCTC12714</strain>
    </source>
</reference>
<evidence type="ECO:0000313" key="2">
    <source>
        <dbReference type="EMBL" id="TLE01692.1"/>
    </source>
</evidence>
<dbReference type="CDD" id="cd06223">
    <property type="entry name" value="PRTases_typeI"/>
    <property type="match status" value="1"/>
</dbReference>
<keyword evidence="1" id="KW-0808">Transferase</keyword>
<protein>
    <submittedName>
        <fullName evidence="2">ComF family protein</fullName>
    </submittedName>
    <submittedName>
        <fullName evidence="1">Purine/pyrimidine phosphoribosyltransferase</fullName>
    </submittedName>
</protein>
<dbReference type="EMBL" id="JRPD02000001">
    <property type="protein sequence ID" value="TLE01692.1"/>
    <property type="molecule type" value="Genomic_DNA"/>
</dbReference>
<gene>
    <name evidence="2" type="ORF">LS73_000760</name>
    <name evidence="1" type="ORF">NCTC12714_01137</name>
</gene>
<keyword evidence="4" id="KW-1185">Reference proteome</keyword>
<dbReference type="Proteomes" id="UP000255139">
    <property type="component" value="Unassembled WGS sequence"/>
</dbReference>
<dbReference type="Gene3D" id="3.40.50.2020">
    <property type="match status" value="1"/>
</dbReference>
<dbReference type="InterPro" id="IPR029057">
    <property type="entry name" value="PRTase-like"/>
</dbReference>
<dbReference type="InterPro" id="IPR000836">
    <property type="entry name" value="PRTase_dom"/>
</dbReference>
<dbReference type="GO" id="GO:0016757">
    <property type="term" value="F:glycosyltransferase activity"/>
    <property type="evidence" value="ECO:0007669"/>
    <property type="project" value="UniProtKB-KW"/>
</dbReference>
<evidence type="ECO:0000313" key="3">
    <source>
        <dbReference type="Proteomes" id="UP000029922"/>
    </source>
</evidence>
<dbReference type="EMBL" id="UGJE01000002">
    <property type="protein sequence ID" value="STQ86332.1"/>
    <property type="molecule type" value="Genomic_DNA"/>
</dbReference>
<organism evidence="1 4">
    <name type="scientific">Helicobacter muridarum</name>
    <dbReference type="NCBI Taxonomy" id="216"/>
    <lineage>
        <taxon>Bacteria</taxon>
        <taxon>Pseudomonadati</taxon>
        <taxon>Campylobacterota</taxon>
        <taxon>Epsilonproteobacteria</taxon>
        <taxon>Campylobacterales</taxon>
        <taxon>Helicobacteraceae</taxon>
        <taxon>Helicobacter</taxon>
    </lineage>
</organism>
<dbReference type="SUPFAM" id="SSF53271">
    <property type="entry name" value="PRTase-like"/>
    <property type="match status" value="1"/>
</dbReference>
<name>A0A099U2E9_9HELI</name>
<dbReference type="RefSeq" id="WP_034557099.1">
    <property type="nucleotide sequence ID" value="NZ_FZML01000010.1"/>
</dbReference>
<reference evidence="2 3" key="1">
    <citation type="journal article" date="2014" name="Genome Announc.">
        <title>Draft genome sequences of eight enterohepatic helicobacter species isolated from both laboratory and wild rodents.</title>
        <authorList>
            <person name="Sheh A."/>
            <person name="Shen Z."/>
            <person name="Fox J.G."/>
        </authorList>
    </citation>
    <scope>NUCLEOTIDE SEQUENCE [LARGE SCALE GENOMIC DNA]</scope>
    <source>
        <strain evidence="2 3">ST1</strain>
    </source>
</reference>
<sequence length="197" mass="22713">MYCSICNRLSFSIICKLCIDSLWRIESKRELDNGLRVFSSFAFSELRGLIHTKYNVIGSRIFRRLGEIAIKEFFISYNDLLGLDRNQVGIVCVRNMRIGLYSHSAILARCFKSFGFRVFHNVLKTGNDIRFMQLNLRQRKSVSRNFLFHAKILRNISAVILVDDLITTGQTLLEASNVIESNGIKVLCAWTLCDTRF</sequence>